<dbReference type="RefSeq" id="YP_009233126.1">
    <property type="nucleotide sequence ID" value="NC_029397.1"/>
</dbReference>
<dbReference type="GeneID" id="26892803"/>
<dbReference type="GO" id="GO:0005763">
    <property type="term" value="C:mitochondrial small ribosomal subunit"/>
    <property type="evidence" value="ECO:0007669"/>
    <property type="project" value="TreeGrafter"/>
</dbReference>
<dbReference type="InterPro" id="IPR005706">
    <property type="entry name" value="Ribosomal_uS2_bac/mit/plastid"/>
</dbReference>
<proteinExistence type="inferred from homology"/>
<geneLocation type="mitochondrion" evidence="2"/>
<dbReference type="EMBL" id="KT946598">
    <property type="protein sequence ID" value="AMB20931.1"/>
    <property type="molecule type" value="Genomic_DNA"/>
</dbReference>
<dbReference type="PANTHER" id="PTHR12534">
    <property type="entry name" value="30S RIBOSOMAL PROTEIN S2 PROKARYOTIC AND ORGANELLAR"/>
    <property type="match status" value="1"/>
</dbReference>
<dbReference type="InterPro" id="IPR001865">
    <property type="entry name" value="Ribosomal_uS2"/>
</dbReference>
<organism evidence="2">
    <name type="scientific">Phytophthora polonica</name>
    <dbReference type="NCBI Taxonomy" id="374175"/>
    <lineage>
        <taxon>Eukaryota</taxon>
        <taxon>Sar</taxon>
        <taxon>Stramenopiles</taxon>
        <taxon>Oomycota</taxon>
        <taxon>Peronosporomycetes</taxon>
        <taxon>Peronosporales</taxon>
        <taxon>Peronosporaceae</taxon>
        <taxon>Phytophthora</taxon>
    </lineage>
</organism>
<dbReference type="PANTHER" id="PTHR12534:SF0">
    <property type="entry name" value="SMALL RIBOSOMAL SUBUNIT PROTEIN US2M"/>
    <property type="match status" value="1"/>
</dbReference>
<dbReference type="GO" id="GO:0003735">
    <property type="term" value="F:structural constituent of ribosome"/>
    <property type="evidence" value="ECO:0007669"/>
    <property type="project" value="InterPro"/>
</dbReference>
<keyword evidence="2" id="KW-0687">Ribonucleoprotein</keyword>
<dbReference type="SUPFAM" id="SSF52313">
    <property type="entry name" value="Ribosomal protein S2"/>
    <property type="match status" value="1"/>
</dbReference>
<evidence type="ECO:0000256" key="1">
    <source>
        <dbReference type="ARBA" id="ARBA00006242"/>
    </source>
</evidence>
<sequence>MIHKNKKKKNNNILLNLLFQSKNMYGESLTYTNKEILPFIYGSRHDYTIINLKDVSFFLKRIFKLIKYMLNKNEKILIIGNADEVKFLLTTSFVKKNPNIIFFNKEWINGLITNKIMDTTFNKIINYLFKENEIKLILIIKSSINDKFLNQELSTLKIPTISLINTNQTLQNINYPIITNSKNIQSIYTLMYLLRKIF</sequence>
<protein>
    <submittedName>
        <fullName evidence="2">Ribosomal protein S2</fullName>
    </submittedName>
</protein>
<accession>A0A0Y0B673</accession>
<evidence type="ECO:0000313" key="2">
    <source>
        <dbReference type="EMBL" id="AMB20931.1"/>
    </source>
</evidence>
<keyword evidence="2" id="KW-0496">Mitochondrion</keyword>
<dbReference type="PRINTS" id="PR00395">
    <property type="entry name" value="RIBOSOMALS2"/>
</dbReference>
<dbReference type="GO" id="GO:0006412">
    <property type="term" value="P:translation"/>
    <property type="evidence" value="ECO:0007669"/>
    <property type="project" value="InterPro"/>
</dbReference>
<dbReference type="Pfam" id="PF00318">
    <property type="entry name" value="Ribosomal_S2"/>
    <property type="match status" value="2"/>
</dbReference>
<dbReference type="AlphaFoldDB" id="A0A0Y0B673"/>
<comment type="similarity">
    <text evidence="1">Belongs to the universal ribosomal protein uS2 family.</text>
</comment>
<keyword evidence="2" id="KW-0689">Ribosomal protein</keyword>
<dbReference type="InterPro" id="IPR023591">
    <property type="entry name" value="Ribosomal_uS2_flav_dom_sf"/>
</dbReference>
<dbReference type="Gene3D" id="3.40.50.10490">
    <property type="entry name" value="Glucose-6-phosphate isomerase like protein, domain 1"/>
    <property type="match status" value="1"/>
</dbReference>
<name>A0A0Y0B673_9STRA</name>
<gene>
    <name evidence="2" type="primary">rps2</name>
</gene>
<reference evidence="2" key="1">
    <citation type="submission" date="2015-10" db="EMBL/GenBank/DDBJ databases">
        <authorList>
            <person name="Gilbert D.G."/>
        </authorList>
    </citation>
    <scope>NUCLEOTIDE SEQUENCE</scope>
</reference>